<gene>
    <name evidence="4 5" type="primary">rps16</name>
</gene>
<evidence type="ECO:0000313" key="5">
    <source>
        <dbReference type="EMBL" id="ART65400.1"/>
    </source>
</evidence>
<keyword evidence="3 4" id="KW-0687">Ribonucleoprotein</keyword>
<dbReference type="HAMAP" id="MF_00385">
    <property type="entry name" value="Ribosomal_bS16"/>
    <property type="match status" value="1"/>
</dbReference>
<dbReference type="PANTHER" id="PTHR12919">
    <property type="entry name" value="30S RIBOSOMAL PROTEIN S16"/>
    <property type="match status" value="1"/>
</dbReference>
<dbReference type="Pfam" id="PF00886">
    <property type="entry name" value="Ribosomal_S16"/>
    <property type="match status" value="1"/>
</dbReference>
<sequence>MVQCDIYIIVNTNKKIMLKIRLKKYGRKQQPTYRIIVIDSKKRRDGRPLEEIGFYNPLRDEIYVNNKRIEYYKSNGAQLSQTVESICKNIPIKN</sequence>
<dbReference type="PANTHER" id="PTHR12919:SF20">
    <property type="entry name" value="SMALL RIBOSOMAL SUBUNIT PROTEIN BS16M"/>
    <property type="match status" value="1"/>
</dbReference>
<dbReference type="GO" id="GO:0015935">
    <property type="term" value="C:small ribosomal subunit"/>
    <property type="evidence" value="ECO:0007669"/>
    <property type="project" value="TreeGrafter"/>
</dbReference>
<dbReference type="NCBIfam" id="TIGR00002">
    <property type="entry name" value="S16"/>
    <property type="match status" value="1"/>
</dbReference>
<proteinExistence type="inferred from homology"/>
<dbReference type="Gene3D" id="3.30.1320.10">
    <property type="match status" value="1"/>
</dbReference>
<evidence type="ECO:0000256" key="3">
    <source>
        <dbReference type="ARBA" id="ARBA00023274"/>
    </source>
</evidence>
<evidence type="ECO:0000256" key="4">
    <source>
        <dbReference type="HAMAP-Rule" id="MF_00385"/>
    </source>
</evidence>
<evidence type="ECO:0000256" key="1">
    <source>
        <dbReference type="ARBA" id="ARBA00006668"/>
    </source>
</evidence>
<accession>A0A3G1I8Y3</accession>
<dbReference type="InterPro" id="IPR023803">
    <property type="entry name" value="Ribosomal_bS16_dom_sf"/>
</dbReference>
<dbReference type="RefSeq" id="YP_009390032.1">
    <property type="nucleotide sequence ID" value="NC_035231.1"/>
</dbReference>
<evidence type="ECO:0000256" key="2">
    <source>
        <dbReference type="ARBA" id="ARBA00022980"/>
    </source>
</evidence>
<keyword evidence="5" id="KW-0150">Chloroplast</keyword>
<comment type="similarity">
    <text evidence="1 4">Belongs to the bacterial ribosomal protein bS16 family.</text>
</comment>
<dbReference type="GO" id="GO:0009507">
    <property type="term" value="C:chloroplast"/>
    <property type="evidence" value="ECO:0007669"/>
    <property type="project" value="UniProtKB-SubCell"/>
</dbReference>
<dbReference type="EMBL" id="KY033529">
    <property type="protein sequence ID" value="ART65400.1"/>
    <property type="molecule type" value="Genomic_DNA"/>
</dbReference>
<reference evidence="5" key="1">
    <citation type="journal article" date="2017" name="Sci. Rep.">
        <title>Origin and evolutionary history of freshwater Rhodophyta: further insights based on phylogenomic evidence.</title>
        <authorList>
            <person name="Nan F."/>
            <person name="Feng J."/>
            <person name="Lv J."/>
            <person name="Liu Q."/>
            <person name="Fang K."/>
            <person name="Gong C."/>
            <person name="Xie S."/>
        </authorList>
    </citation>
    <scope>NUCLEOTIDE SEQUENCE</scope>
</reference>
<organism evidence="5">
    <name type="scientific">Sheathia arcuata</name>
    <dbReference type="NCBI Taxonomy" id="340433"/>
    <lineage>
        <taxon>Eukaryota</taxon>
        <taxon>Rhodophyta</taxon>
        <taxon>Florideophyceae</taxon>
        <taxon>Nemaliophycidae</taxon>
        <taxon>Batrachospermales</taxon>
        <taxon>Batrachospermaceae</taxon>
        <taxon>Sheathia</taxon>
    </lineage>
</organism>
<keyword evidence="5" id="KW-0934">Plastid</keyword>
<protein>
    <recommendedName>
        <fullName evidence="4">Small ribosomal subunit protein bS16c</fullName>
    </recommendedName>
</protein>
<name>A0A3G1I8Y3_9FLOR</name>
<dbReference type="SUPFAM" id="SSF54565">
    <property type="entry name" value="Ribosomal protein S16"/>
    <property type="match status" value="1"/>
</dbReference>
<dbReference type="GO" id="GO:0003735">
    <property type="term" value="F:structural constituent of ribosome"/>
    <property type="evidence" value="ECO:0007669"/>
    <property type="project" value="InterPro"/>
</dbReference>
<geneLocation type="chloroplast" evidence="5"/>
<dbReference type="AlphaFoldDB" id="A0A3G1I8Y3"/>
<keyword evidence="2 4" id="KW-0689">Ribosomal protein</keyword>
<dbReference type="InterPro" id="IPR000307">
    <property type="entry name" value="Ribosomal_bS16"/>
</dbReference>
<comment type="subcellular location">
    <subcellularLocation>
        <location evidence="4">Plastid</location>
        <location evidence="4">Chloroplast</location>
    </subcellularLocation>
</comment>
<dbReference type="GO" id="GO:0005739">
    <property type="term" value="C:mitochondrion"/>
    <property type="evidence" value="ECO:0007669"/>
    <property type="project" value="GOC"/>
</dbReference>
<dbReference type="GO" id="GO:0032543">
    <property type="term" value="P:mitochondrial translation"/>
    <property type="evidence" value="ECO:0007669"/>
    <property type="project" value="TreeGrafter"/>
</dbReference>
<dbReference type="GeneID" id="33350713"/>